<dbReference type="AlphaFoldDB" id="A0A0A0BNF7"/>
<dbReference type="EMBL" id="AXCY01000095">
    <property type="protein sequence ID" value="KGM09465.1"/>
    <property type="molecule type" value="Genomic_DNA"/>
</dbReference>
<keyword evidence="14" id="KW-1185">Reference proteome</keyword>
<organism evidence="13 14">
    <name type="scientific">Cellulomonas carbonis T26</name>
    <dbReference type="NCBI Taxonomy" id="947969"/>
    <lineage>
        <taxon>Bacteria</taxon>
        <taxon>Bacillati</taxon>
        <taxon>Actinomycetota</taxon>
        <taxon>Actinomycetes</taxon>
        <taxon>Micrococcales</taxon>
        <taxon>Cellulomonadaceae</taxon>
        <taxon>Cellulomonas</taxon>
    </lineage>
</organism>
<dbReference type="GO" id="GO:0042626">
    <property type="term" value="F:ATPase-coupled transmembrane transporter activity"/>
    <property type="evidence" value="ECO:0007669"/>
    <property type="project" value="TreeGrafter"/>
</dbReference>
<evidence type="ECO:0000256" key="11">
    <source>
        <dbReference type="SAM" id="MobiDB-lite"/>
    </source>
</evidence>
<dbReference type="InterPro" id="IPR017871">
    <property type="entry name" value="ABC_transporter-like_CS"/>
</dbReference>
<comment type="similarity">
    <text evidence="2">Belongs to the ABC transporter superfamily.</text>
</comment>
<evidence type="ECO:0000256" key="9">
    <source>
        <dbReference type="ARBA" id="ARBA00023136"/>
    </source>
</evidence>
<keyword evidence="6" id="KW-0547">Nucleotide-binding</keyword>
<name>A0A0A0BNF7_9CELL</name>
<evidence type="ECO:0000256" key="8">
    <source>
        <dbReference type="ARBA" id="ARBA00022967"/>
    </source>
</evidence>
<dbReference type="PANTHER" id="PTHR43553">
    <property type="entry name" value="HEAVY METAL TRANSPORTER"/>
    <property type="match status" value="1"/>
</dbReference>
<evidence type="ECO:0000256" key="6">
    <source>
        <dbReference type="ARBA" id="ARBA00022741"/>
    </source>
</evidence>
<keyword evidence="4" id="KW-1003">Cell membrane</keyword>
<dbReference type="PROSITE" id="PS00211">
    <property type="entry name" value="ABC_TRANSPORTER_1"/>
    <property type="match status" value="1"/>
</dbReference>
<dbReference type="PROSITE" id="PS50893">
    <property type="entry name" value="ABC_TRANSPORTER_2"/>
    <property type="match status" value="2"/>
</dbReference>
<dbReference type="OrthoDB" id="501320at2"/>
<gene>
    <name evidence="13" type="ORF">N868_02090</name>
</gene>
<evidence type="ECO:0000256" key="1">
    <source>
        <dbReference type="ARBA" id="ARBA00004202"/>
    </source>
</evidence>
<evidence type="ECO:0000313" key="14">
    <source>
        <dbReference type="Proteomes" id="UP000029839"/>
    </source>
</evidence>
<dbReference type="Proteomes" id="UP000029839">
    <property type="component" value="Unassembled WGS sequence"/>
</dbReference>
<keyword evidence="5" id="KW-0677">Repeat</keyword>
<dbReference type="Pfam" id="PF00005">
    <property type="entry name" value="ABC_tran"/>
    <property type="match status" value="2"/>
</dbReference>
<evidence type="ECO:0000256" key="2">
    <source>
        <dbReference type="ARBA" id="ARBA00005417"/>
    </source>
</evidence>
<dbReference type="InterPro" id="IPR050095">
    <property type="entry name" value="ECF_ABC_transporter_ATP-bd"/>
</dbReference>
<feature type="region of interest" description="Disordered" evidence="11">
    <location>
        <begin position="272"/>
        <end position="297"/>
    </location>
</feature>
<feature type="compositionally biased region" description="Basic and acidic residues" evidence="11">
    <location>
        <begin position="272"/>
        <end position="283"/>
    </location>
</feature>
<dbReference type="GO" id="GO:0005524">
    <property type="term" value="F:ATP binding"/>
    <property type="evidence" value="ECO:0007669"/>
    <property type="project" value="UniProtKB-KW"/>
</dbReference>
<keyword evidence="7 13" id="KW-0067">ATP-binding</keyword>
<dbReference type="InterPro" id="IPR003439">
    <property type="entry name" value="ABC_transporter-like_ATP-bd"/>
</dbReference>
<dbReference type="InterPro" id="IPR027417">
    <property type="entry name" value="P-loop_NTPase"/>
</dbReference>
<evidence type="ECO:0000256" key="4">
    <source>
        <dbReference type="ARBA" id="ARBA00022475"/>
    </source>
</evidence>
<feature type="domain" description="ABC transporter" evidence="12">
    <location>
        <begin position="304"/>
        <end position="533"/>
    </location>
</feature>
<evidence type="ECO:0000259" key="12">
    <source>
        <dbReference type="PROSITE" id="PS50893"/>
    </source>
</evidence>
<reference evidence="13 14" key="1">
    <citation type="submission" date="2013-08" db="EMBL/GenBank/DDBJ databases">
        <title>Genome sequencing of Cellulomonas carbonis T26.</title>
        <authorList>
            <person name="Chen F."/>
            <person name="Li Y."/>
            <person name="Wang G."/>
        </authorList>
    </citation>
    <scope>NUCLEOTIDE SEQUENCE [LARGE SCALE GENOMIC DNA]</scope>
    <source>
        <strain evidence="13 14">T26</strain>
    </source>
</reference>
<dbReference type="GO" id="GO:0016887">
    <property type="term" value="F:ATP hydrolysis activity"/>
    <property type="evidence" value="ECO:0007669"/>
    <property type="project" value="InterPro"/>
</dbReference>
<dbReference type="GO" id="GO:0043190">
    <property type="term" value="C:ATP-binding cassette (ABC) transporter complex"/>
    <property type="evidence" value="ECO:0007669"/>
    <property type="project" value="TreeGrafter"/>
</dbReference>
<comment type="function">
    <text evidence="10">Probably part of an ABC transporter complex. Responsible for energy coupling to the transport system.</text>
</comment>
<keyword evidence="8" id="KW-1278">Translocase</keyword>
<comment type="caution">
    <text evidence="13">The sequence shown here is derived from an EMBL/GenBank/DDBJ whole genome shotgun (WGS) entry which is preliminary data.</text>
</comment>
<dbReference type="CDD" id="cd03225">
    <property type="entry name" value="ABC_cobalt_CbiO_domain1"/>
    <property type="match status" value="1"/>
</dbReference>
<keyword evidence="9" id="KW-0472">Membrane</keyword>
<dbReference type="SMART" id="SM00382">
    <property type="entry name" value="AAA"/>
    <property type="match status" value="2"/>
</dbReference>
<protein>
    <submittedName>
        <fullName evidence="13">Cobalt ABC transporter ATP-binding protein</fullName>
    </submittedName>
</protein>
<evidence type="ECO:0000313" key="13">
    <source>
        <dbReference type="EMBL" id="KGM09465.1"/>
    </source>
</evidence>
<dbReference type="InterPro" id="IPR015856">
    <property type="entry name" value="ABC_transpr_CbiO/EcfA_su"/>
</dbReference>
<dbReference type="FunFam" id="3.40.50.300:FF:000760">
    <property type="entry name" value="Cobalt ABC transporter ATP-binding protein"/>
    <property type="match status" value="1"/>
</dbReference>
<evidence type="ECO:0000256" key="3">
    <source>
        <dbReference type="ARBA" id="ARBA00022448"/>
    </source>
</evidence>
<evidence type="ECO:0000256" key="7">
    <source>
        <dbReference type="ARBA" id="ARBA00022840"/>
    </source>
</evidence>
<dbReference type="Gene3D" id="3.40.50.300">
    <property type="entry name" value="P-loop containing nucleotide triphosphate hydrolases"/>
    <property type="match status" value="2"/>
</dbReference>
<dbReference type="InterPro" id="IPR003593">
    <property type="entry name" value="AAA+_ATPase"/>
</dbReference>
<reference evidence="13 14" key="2">
    <citation type="journal article" date="2015" name="Stand. Genomic Sci.">
        <title>Draft genome sequence of Cellulomonas carbonis T26(T) and comparative analysis of six Cellulomonas genomes.</title>
        <authorList>
            <person name="Zhuang W."/>
            <person name="Zhang S."/>
            <person name="Xia X."/>
            <person name="Wang G."/>
        </authorList>
    </citation>
    <scope>NUCLEOTIDE SEQUENCE [LARGE SCALE GENOMIC DNA]</scope>
    <source>
        <strain evidence="13 14">T26</strain>
    </source>
</reference>
<evidence type="ECO:0000256" key="10">
    <source>
        <dbReference type="ARBA" id="ARBA00025157"/>
    </source>
</evidence>
<comment type="subcellular location">
    <subcellularLocation>
        <location evidence="1">Cell membrane</location>
        <topology evidence="1">Peripheral membrane protein</topology>
    </subcellularLocation>
</comment>
<proteinExistence type="inferred from homology"/>
<dbReference type="PANTHER" id="PTHR43553:SF24">
    <property type="entry name" value="ENERGY-COUPLING FACTOR TRANSPORTER ATP-BINDING PROTEIN ECFA1"/>
    <property type="match status" value="1"/>
</dbReference>
<dbReference type="SUPFAM" id="SSF52540">
    <property type="entry name" value="P-loop containing nucleoside triphosphate hydrolases"/>
    <property type="match status" value="2"/>
</dbReference>
<keyword evidence="3" id="KW-0813">Transport</keyword>
<accession>A0A0A0BNF7</accession>
<dbReference type="RefSeq" id="WP_043608652.1">
    <property type="nucleotide sequence ID" value="NZ_AXCY01000095.1"/>
</dbReference>
<evidence type="ECO:0000256" key="5">
    <source>
        <dbReference type="ARBA" id="ARBA00022737"/>
    </source>
</evidence>
<feature type="domain" description="ABC transporter" evidence="12">
    <location>
        <begin position="2"/>
        <end position="242"/>
    </location>
</feature>
<sequence length="554" mass="57675">MIRFDGVGVTYADAPVPALRDVDLHVAEGELCLVVGPTGAGKSTLLQAASGLVPHFTGGTLTGRVTVDGRDTRTHAPRDLADVVGVVLQRPAAGFVTDTVEEELAYGMEQLGVPAATMRKRVEEVLDLLGLAALRARPLADLSGGEQQRVAIGAVLASHPRVLVLDEPTSALDPSAADDVLSALTRLVHDLGMTVLLAEHRLERVVQYADHVVLLDADGSARDGEPAHVLAASPVAPPIVELGRLAGWSPLPLSVRDARRLAPALRTRLADAADAQQRHDQGRRAVRAAGTARRADPTRHLPLLQGAAVEVRHGRTVAVRDVDVAVRPGEVVALMGRNGAGKSSLLWALHGAGQRSGGRVALSDGTDPARLAPHELRRHVALVPQEPQSLLYLPTVADECVAGDRQAGAPAGTTAGLLADLAGAVDPGSHPRDLSEGQRLALVLAVQLAAGPGVLLLDEPTRGFDYAAKARLARALSSHADAGGGVLLSSHDVEFVAECAHRVVVLADGDVVADGDAREVLVASPTFAPQVARILHPVELLTVAEVARALGRST</sequence>